<dbReference type="InterPro" id="IPR005813">
    <property type="entry name" value="Ribosomal_bL20"/>
</dbReference>
<dbReference type="GO" id="GO:0006412">
    <property type="term" value="P:translation"/>
    <property type="evidence" value="ECO:0007669"/>
    <property type="project" value="InterPro"/>
</dbReference>
<evidence type="ECO:0000256" key="4">
    <source>
        <dbReference type="ARBA" id="ARBA00072767"/>
    </source>
</evidence>
<protein>
    <recommendedName>
        <fullName evidence="4">Large ribosomal subunit protein bL20m</fullName>
    </recommendedName>
    <alternativeName>
        <fullName evidence="5">39S ribosomal protein L20, mitochondrial</fullName>
    </alternativeName>
</protein>
<accession>A0A670YAI9</accession>
<dbReference type="FunFam" id="1.10.1900.20:FF:000001">
    <property type="entry name" value="50S ribosomal protein L20"/>
    <property type="match status" value="1"/>
</dbReference>
<sequence length="107" mass="12315">MVFFTLSLWPHSRVTDRFWCKQRNLKHALIEAASLEHNVKYHNFISGLYKCQVELNWKSLAKLAIYEPKTFKSLAALAKRRGDEGLLVAQGEGKEPEGIFSCLLKHL</sequence>
<reference evidence="6" key="2">
    <citation type="submission" date="2025-09" db="UniProtKB">
        <authorList>
            <consortium name="Ensembl"/>
        </authorList>
    </citation>
    <scope>IDENTIFICATION</scope>
</reference>
<evidence type="ECO:0000256" key="2">
    <source>
        <dbReference type="ARBA" id="ARBA00022980"/>
    </source>
</evidence>
<dbReference type="GO" id="GO:1990904">
    <property type="term" value="C:ribonucleoprotein complex"/>
    <property type="evidence" value="ECO:0007669"/>
    <property type="project" value="UniProtKB-KW"/>
</dbReference>
<keyword evidence="2" id="KW-0689">Ribosomal protein</keyword>
<dbReference type="OMA" id="IPRLWIN"/>
<dbReference type="GO" id="GO:0019843">
    <property type="term" value="F:rRNA binding"/>
    <property type="evidence" value="ECO:0007669"/>
    <property type="project" value="InterPro"/>
</dbReference>
<keyword evidence="7" id="KW-1185">Reference proteome</keyword>
<keyword evidence="3" id="KW-0687">Ribonucleoprotein</keyword>
<evidence type="ECO:0000313" key="6">
    <source>
        <dbReference type="Ensembl" id="ENSPTXP00000008751.1"/>
    </source>
</evidence>
<dbReference type="GO" id="GO:0005840">
    <property type="term" value="C:ribosome"/>
    <property type="evidence" value="ECO:0007669"/>
    <property type="project" value="UniProtKB-KW"/>
</dbReference>
<dbReference type="InterPro" id="IPR035566">
    <property type="entry name" value="Ribosomal_protein_bL20_C"/>
</dbReference>
<evidence type="ECO:0000256" key="3">
    <source>
        <dbReference type="ARBA" id="ARBA00023274"/>
    </source>
</evidence>
<comment type="similarity">
    <text evidence="1">Belongs to the bacterial ribosomal protein bL20 family.</text>
</comment>
<dbReference type="GO" id="GO:0003735">
    <property type="term" value="F:structural constituent of ribosome"/>
    <property type="evidence" value="ECO:0007669"/>
    <property type="project" value="InterPro"/>
</dbReference>
<dbReference type="AlphaFoldDB" id="A0A670YAI9"/>
<proteinExistence type="inferred from homology"/>
<evidence type="ECO:0000313" key="7">
    <source>
        <dbReference type="Proteomes" id="UP000472273"/>
    </source>
</evidence>
<dbReference type="PANTHER" id="PTHR10986">
    <property type="entry name" value="39S RIBOSOMAL PROTEIN L20"/>
    <property type="match status" value="1"/>
</dbReference>
<dbReference type="SUPFAM" id="SSF74731">
    <property type="entry name" value="Ribosomal protein L20"/>
    <property type="match status" value="1"/>
</dbReference>
<dbReference type="GeneTree" id="ENSGT00390000015823"/>
<reference evidence="6" key="1">
    <citation type="submission" date="2025-08" db="UniProtKB">
        <authorList>
            <consortium name="Ensembl"/>
        </authorList>
    </citation>
    <scope>IDENTIFICATION</scope>
</reference>
<evidence type="ECO:0000256" key="5">
    <source>
        <dbReference type="ARBA" id="ARBA00076245"/>
    </source>
</evidence>
<dbReference type="Ensembl" id="ENSPTXT00000009056.1">
    <property type="protein sequence ID" value="ENSPTXP00000008751.1"/>
    <property type="gene ID" value="ENSPTXG00000006329.1"/>
</dbReference>
<dbReference type="Proteomes" id="UP000472273">
    <property type="component" value="Unplaced"/>
</dbReference>
<dbReference type="Gene3D" id="1.10.1900.20">
    <property type="entry name" value="Ribosomal protein L20"/>
    <property type="match status" value="1"/>
</dbReference>
<name>A0A670YAI9_PSETE</name>
<organism evidence="6 7">
    <name type="scientific">Pseudonaja textilis</name>
    <name type="common">Eastern brown snake</name>
    <dbReference type="NCBI Taxonomy" id="8673"/>
    <lineage>
        <taxon>Eukaryota</taxon>
        <taxon>Metazoa</taxon>
        <taxon>Chordata</taxon>
        <taxon>Craniata</taxon>
        <taxon>Vertebrata</taxon>
        <taxon>Euteleostomi</taxon>
        <taxon>Lepidosauria</taxon>
        <taxon>Squamata</taxon>
        <taxon>Bifurcata</taxon>
        <taxon>Unidentata</taxon>
        <taxon>Episquamata</taxon>
        <taxon>Toxicofera</taxon>
        <taxon>Serpentes</taxon>
        <taxon>Colubroidea</taxon>
        <taxon>Elapidae</taxon>
        <taxon>Hydrophiinae</taxon>
        <taxon>Pseudonaja</taxon>
    </lineage>
</organism>
<evidence type="ECO:0000256" key="1">
    <source>
        <dbReference type="ARBA" id="ARBA00007698"/>
    </source>
</evidence>
<dbReference type="Pfam" id="PF00453">
    <property type="entry name" value="Ribosomal_L20"/>
    <property type="match status" value="1"/>
</dbReference>